<dbReference type="InterPro" id="IPR011900">
    <property type="entry name" value="GRX_bact"/>
</dbReference>
<dbReference type="EMBL" id="JAGTXO010000013">
    <property type="protein sequence ID" value="KAG8464290.1"/>
    <property type="molecule type" value="Genomic_DNA"/>
</dbReference>
<dbReference type="PRINTS" id="PR00160">
    <property type="entry name" value="GLUTAREDOXIN"/>
</dbReference>
<feature type="domain" description="DUF547" evidence="8">
    <location>
        <begin position="253"/>
        <end position="378"/>
    </location>
</feature>
<comment type="similarity">
    <text evidence="1">Belongs to the glutaredoxin family.</text>
</comment>
<dbReference type="NCBIfam" id="TIGR02181">
    <property type="entry name" value="GRX_bact"/>
    <property type="match status" value="1"/>
</dbReference>
<dbReference type="InterPro" id="IPR036249">
    <property type="entry name" value="Thioredoxin-like_sf"/>
</dbReference>
<dbReference type="Gene3D" id="3.40.30.10">
    <property type="entry name" value="Glutaredoxin"/>
    <property type="match status" value="1"/>
</dbReference>
<dbReference type="Pfam" id="PF00462">
    <property type="entry name" value="Glutaredoxin"/>
    <property type="match status" value="1"/>
</dbReference>
<dbReference type="Proteomes" id="UP000751190">
    <property type="component" value="Unassembled WGS sequence"/>
</dbReference>
<feature type="signal peptide" evidence="6">
    <location>
        <begin position="1"/>
        <end position="16"/>
    </location>
</feature>
<evidence type="ECO:0008006" key="11">
    <source>
        <dbReference type="Google" id="ProtNLM"/>
    </source>
</evidence>
<name>A0A8J5XRW0_DIALT</name>
<keyword evidence="6" id="KW-0732">Signal</keyword>
<accession>A0A8J5XRW0</accession>
<evidence type="ECO:0000256" key="1">
    <source>
        <dbReference type="ARBA" id="ARBA00007787"/>
    </source>
</evidence>
<evidence type="ECO:0000313" key="9">
    <source>
        <dbReference type="EMBL" id="KAG8464290.1"/>
    </source>
</evidence>
<dbReference type="PANTHER" id="PTHR46361">
    <property type="entry name" value="ELECTRON CARRIER/ PROTEIN DISULFIDE OXIDOREDUCTASE"/>
    <property type="match status" value="1"/>
</dbReference>
<gene>
    <name evidence="9" type="ORF">KFE25_003353</name>
</gene>
<evidence type="ECO:0000256" key="6">
    <source>
        <dbReference type="SAM" id="SignalP"/>
    </source>
</evidence>
<dbReference type="PROSITE" id="PS00195">
    <property type="entry name" value="GLUTAREDOXIN_1"/>
    <property type="match status" value="1"/>
</dbReference>
<dbReference type="InterPro" id="IPR011767">
    <property type="entry name" value="GLR_AS"/>
</dbReference>
<keyword evidence="5" id="KW-0676">Redox-active center</keyword>
<dbReference type="AlphaFoldDB" id="A0A8J5XRW0"/>
<comment type="caution">
    <text evidence="9">The sequence shown here is derived from an EMBL/GenBank/DDBJ whole genome shotgun (WGS) entry which is preliminary data.</text>
</comment>
<feature type="domain" description="Glutaredoxin" evidence="7">
    <location>
        <begin position="46"/>
        <end position="105"/>
    </location>
</feature>
<evidence type="ECO:0000256" key="3">
    <source>
        <dbReference type="ARBA" id="ARBA00022982"/>
    </source>
</evidence>
<evidence type="ECO:0000259" key="8">
    <source>
        <dbReference type="Pfam" id="PF04784"/>
    </source>
</evidence>
<dbReference type="PROSITE" id="PS51354">
    <property type="entry name" value="GLUTAREDOXIN_2"/>
    <property type="match status" value="1"/>
</dbReference>
<keyword evidence="4" id="KW-1015">Disulfide bond</keyword>
<dbReference type="InterPro" id="IPR006869">
    <property type="entry name" value="DUF547"/>
</dbReference>
<dbReference type="OrthoDB" id="418495at2759"/>
<evidence type="ECO:0000256" key="5">
    <source>
        <dbReference type="ARBA" id="ARBA00023284"/>
    </source>
</evidence>
<dbReference type="GO" id="GO:0045454">
    <property type="term" value="P:cell redox homeostasis"/>
    <property type="evidence" value="ECO:0007669"/>
    <property type="project" value="InterPro"/>
</dbReference>
<protein>
    <recommendedName>
        <fullName evidence="11">Glutaredoxin domain-containing protein</fullName>
    </recommendedName>
</protein>
<dbReference type="Pfam" id="PF04784">
    <property type="entry name" value="DUF547"/>
    <property type="match status" value="1"/>
</dbReference>
<reference evidence="9" key="1">
    <citation type="submission" date="2021-05" db="EMBL/GenBank/DDBJ databases">
        <title>The genome of the haptophyte Pavlova lutheri (Diacronema luteri, Pavlovales) - a model for lipid biosynthesis in eukaryotic algae.</title>
        <authorList>
            <person name="Hulatt C.J."/>
            <person name="Posewitz M.C."/>
        </authorList>
    </citation>
    <scope>NUCLEOTIDE SEQUENCE</scope>
    <source>
        <strain evidence="9">NIVA-4/92</strain>
    </source>
</reference>
<dbReference type="PANTHER" id="PTHR46361:SF3">
    <property type="entry name" value="ELECTRON CARRIER_ PROTEIN DISULFIDE OXIDOREDUCTASE"/>
    <property type="match status" value="1"/>
</dbReference>
<sequence>MAAVVAGLCVVAWTTGRTVPACALRRALSAHDGVRCVSKIAGGEVVEVYSTVGCPYCVRAKRKLAELGVPYVELDVTGDEALRERMARRAARTSVPQIFVGAVHVGGCDDLLAAAADGRLDALLDAHGIRRRAPDEASGEMERRTEGGWDVAQLLPRDGVLNHGGVGGPHQPSWLADTAPRALVTAQRGVDAQPSARLASALQRTILALYDDYVTADGSRVDYAQMARSGRLHAYTDLARQLAELPRAELPTERSARLAFWINLYNALVIHGTAVLGAPAGKEGRAAFYSGASGVAYRVAGVRLSLDDMEHGILRGSPPGDARSFARDDPRAALALAREAFDPRVHFALNCGARSCPPIKIYEAANLERALALAARSFCEASVLVDAHDSRVTLSKLFDWYRVDFGQTDDELLANVARYLGDSEAGAALSRALSEGAGRVALQYAEYDWGANAA</sequence>
<keyword evidence="10" id="KW-1185">Reference proteome</keyword>
<dbReference type="OMA" id="RMAFFIN"/>
<keyword evidence="3" id="KW-0249">Electron transport</keyword>
<organism evidence="9 10">
    <name type="scientific">Diacronema lutheri</name>
    <name type="common">Unicellular marine alga</name>
    <name type="synonym">Monochrysis lutheri</name>
    <dbReference type="NCBI Taxonomy" id="2081491"/>
    <lineage>
        <taxon>Eukaryota</taxon>
        <taxon>Haptista</taxon>
        <taxon>Haptophyta</taxon>
        <taxon>Pavlovophyceae</taxon>
        <taxon>Pavlovales</taxon>
        <taxon>Pavlovaceae</taxon>
        <taxon>Diacronema</taxon>
    </lineage>
</organism>
<feature type="chain" id="PRO_5035229576" description="Glutaredoxin domain-containing protein" evidence="6">
    <location>
        <begin position="17"/>
        <end position="454"/>
    </location>
</feature>
<evidence type="ECO:0000313" key="10">
    <source>
        <dbReference type="Proteomes" id="UP000751190"/>
    </source>
</evidence>
<evidence type="ECO:0000256" key="4">
    <source>
        <dbReference type="ARBA" id="ARBA00023157"/>
    </source>
</evidence>
<keyword evidence="2" id="KW-0813">Transport</keyword>
<evidence type="ECO:0000259" key="7">
    <source>
        <dbReference type="Pfam" id="PF00462"/>
    </source>
</evidence>
<dbReference type="InterPro" id="IPR014025">
    <property type="entry name" value="Glutaredoxin_subgr"/>
</dbReference>
<dbReference type="SUPFAM" id="SSF52833">
    <property type="entry name" value="Thioredoxin-like"/>
    <property type="match status" value="1"/>
</dbReference>
<evidence type="ECO:0000256" key="2">
    <source>
        <dbReference type="ARBA" id="ARBA00022448"/>
    </source>
</evidence>
<proteinExistence type="inferred from homology"/>
<dbReference type="InterPro" id="IPR002109">
    <property type="entry name" value="Glutaredoxin"/>
</dbReference>